<dbReference type="Proteomes" id="UP001054945">
    <property type="component" value="Unassembled WGS sequence"/>
</dbReference>
<protein>
    <submittedName>
        <fullName evidence="1">Uncharacterized protein</fullName>
    </submittedName>
</protein>
<reference evidence="1 2" key="1">
    <citation type="submission" date="2021-06" db="EMBL/GenBank/DDBJ databases">
        <title>Caerostris extrusa draft genome.</title>
        <authorList>
            <person name="Kono N."/>
            <person name="Arakawa K."/>
        </authorList>
    </citation>
    <scope>NUCLEOTIDE SEQUENCE [LARGE SCALE GENOMIC DNA]</scope>
</reference>
<comment type="caution">
    <text evidence="1">The sequence shown here is derived from an EMBL/GenBank/DDBJ whole genome shotgun (WGS) entry which is preliminary data.</text>
</comment>
<sequence>MFVTEFCRIRKHWPLQAAGNLIRPAQKLHRITESVNEVRSSEWTDNNIKDLRNRPSGDSFQWNQVGIATRRRRRG</sequence>
<evidence type="ECO:0000313" key="2">
    <source>
        <dbReference type="Proteomes" id="UP001054945"/>
    </source>
</evidence>
<name>A0AAV4UDV0_CAEEX</name>
<evidence type="ECO:0000313" key="1">
    <source>
        <dbReference type="EMBL" id="GIY55695.1"/>
    </source>
</evidence>
<accession>A0AAV4UDV0</accession>
<keyword evidence="2" id="KW-1185">Reference proteome</keyword>
<dbReference type="AlphaFoldDB" id="A0AAV4UDV0"/>
<dbReference type="EMBL" id="BPLR01012664">
    <property type="protein sequence ID" value="GIY55695.1"/>
    <property type="molecule type" value="Genomic_DNA"/>
</dbReference>
<gene>
    <name evidence="1" type="ORF">CEXT_766411</name>
</gene>
<organism evidence="1 2">
    <name type="scientific">Caerostris extrusa</name>
    <name type="common">Bark spider</name>
    <name type="synonym">Caerostris bankana</name>
    <dbReference type="NCBI Taxonomy" id="172846"/>
    <lineage>
        <taxon>Eukaryota</taxon>
        <taxon>Metazoa</taxon>
        <taxon>Ecdysozoa</taxon>
        <taxon>Arthropoda</taxon>
        <taxon>Chelicerata</taxon>
        <taxon>Arachnida</taxon>
        <taxon>Araneae</taxon>
        <taxon>Araneomorphae</taxon>
        <taxon>Entelegynae</taxon>
        <taxon>Araneoidea</taxon>
        <taxon>Araneidae</taxon>
        <taxon>Caerostris</taxon>
    </lineage>
</organism>
<proteinExistence type="predicted"/>